<evidence type="ECO:0000256" key="2">
    <source>
        <dbReference type="ARBA" id="ARBA00022692"/>
    </source>
</evidence>
<accession>A0ABW0YMP0</accession>
<feature type="transmembrane region" description="Helical" evidence="5">
    <location>
        <begin position="192"/>
        <end position="211"/>
    </location>
</feature>
<dbReference type="InterPro" id="IPR038770">
    <property type="entry name" value="Na+/solute_symporter_sf"/>
</dbReference>
<feature type="transmembrane region" description="Helical" evidence="5">
    <location>
        <begin position="12"/>
        <end position="30"/>
    </location>
</feature>
<evidence type="ECO:0000313" key="7">
    <source>
        <dbReference type="Proteomes" id="UP001596142"/>
    </source>
</evidence>
<dbReference type="EMBL" id="JBHSOZ010000005">
    <property type="protein sequence ID" value="MFC5713725.1"/>
    <property type="molecule type" value="Genomic_DNA"/>
</dbReference>
<keyword evidence="4 5" id="KW-0472">Membrane</keyword>
<dbReference type="PANTHER" id="PTHR10361">
    <property type="entry name" value="SODIUM-BILE ACID COTRANSPORTER"/>
    <property type="match status" value="1"/>
</dbReference>
<protein>
    <submittedName>
        <fullName evidence="6">Bile acid:sodium symporter family protein</fullName>
    </submittedName>
</protein>
<comment type="caution">
    <text evidence="6">The sequence shown here is derived from an EMBL/GenBank/DDBJ whole genome shotgun (WGS) entry which is preliminary data.</text>
</comment>
<comment type="subcellular location">
    <subcellularLocation>
        <location evidence="1">Membrane</location>
        <topology evidence="1">Multi-pass membrane protein</topology>
    </subcellularLocation>
</comment>
<keyword evidence="7" id="KW-1185">Reference proteome</keyword>
<gene>
    <name evidence="6" type="ORF">ACFPU1_13115</name>
</gene>
<evidence type="ECO:0000256" key="4">
    <source>
        <dbReference type="ARBA" id="ARBA00023136"/>
    </source>
</evidence>
<dbReference type="Gene3D" id="1.20.1530.20">
    <property type="match status" value="1"/>
</dbReference>
<dbReference type="Pfam" id="PF01758">
    <property type="entry name" value="SBF"/>
    <property type="match status" value="1"/>
</dbReference>
<feature type="transmembrane region" description="Helical" evidence="5">
    <location>
        <begin position="133"/>
        <end position="155"/>
    </location>
</feature>
<dbReference type="InterPro" id="IPR002657">
    <property type="entry name" value="BilAc:Na_symport/Acr3"/>
</dbReference>
<keyword evidence="3 5" id="KW-1133">Transmembrane helix</keyword>
<evidence type="ECO:0000256" key="5">
    <source>
        <dbReference type="SAM" id="Phobius"/>
    </source>
</evidence>
<feature type="transmembrane region" description="Helical" evidence="5">
    <location>
        <begin position="70"/>
        <end position="92"/>
    </location>
</feature>
<evidence type="ECO:0000313" key="6">
    <source>
        <dbReference type="EMBL" id="MFC5713725.1"/>
    </source>
</evidence>
<dbReference type="RefSeq" id="WP_385941867.1">
    <property type="nucleotide sequence ID" value="NZ_JBHSOZ010000005.1"/>
</dbReference>
<feature type="transmembrane region" description="Helical" evidence="5">
    <location>
        <begin position="161"/>
        <end position="180"/>
    </location>
</feature>
<dbReference type="Proteomes" id="UP001596142">
    <property type="component" value="Unassembled WGS sequence"/>
</dbReference>
<sequence>MNSLERTSNFFSKYFAVFVILIALIAFAVPEGFVWIAPYITILLGIIMFGMGLTMRLSDFAVVAKKPLPVFIGIVAQFVIMPLVAFGLAIALQLPPELAAGLVLVGACPGGTASNVMVYLAKGDVPVSVAMTSVSTMLAPFLTPFILLVLAGEWLPVDAGAMFMSIIQVIIIPIALGILVRRFMPETVEKGTAALPIVSIVAILAIVAAVIGANTENLITSGLAIFAAVILHNGFGYLLGYATAKVCGLDETKRRAISIEVGMQNSGLGATLATVHFTPLAALPSAIFSVWHNISGPALVSFWSGSKKKTSKDSEGMDIKS</sequence>
<dbReference type="PANTHER" id="PTHR10361:SF28">
    <property type="entry name" value="P3 PROTEIN-RELATED"/>
    <property type="match status" value="1"/>
</dbReference>
<evidence type="ECO:0000256" key="3">
    <source>
        <dbReference type="ARBA" id="ARBA00022989"/>
    </source>
</evidence>
<feature type="transmembrane region" description="Helical" evidence="5">
    <location>
        <begin position="98"/>
        <end position="121"/>
    </location>
</feature>
<feature type="transmembrane region" description="Helical" evidence="5">
    <location>
        <begin position="36"/>
        <end position="58"/>
    </location>
</feature>
<keyword evidence="2 5" id="KW-0812">Transmembrane</keyword>
<organism evidence="6 7">
    <name type="scientific">Thalassorhabdus alkalitolerans</name>
    <dbReference type="NCBI Taxonomy" id="2282697"/>
    <lineage>
        <taxon>Bacteria</taxon>
        <taxon>Bacillati</taxon>
        <taxon>Bacillota</taxon>
        <taxon>Bacilli</taxon>
        <taxon>Bacillales</taxon>
        <taxon>Bacillaceae</taxon>
        <taxon>Thalassorhabdus</taxon>
    </lineage>
</organism>
<feature type="transmembrane region" description="Helical" evidence="5">
    <location>
        <begin position="223"/>
        <end position="244"/>
    </location>
</feature>
<proteinExistence type="predicted"/>
<evidence type="ECO:0000256" key="1">
    <source>
        <dbReference type="ARBA" id="ARBA00004141"/>
    </source>
</evidence>
<dbReference type="InterPro" id="IPR004710">
    <property type="entry name" value="Bilac:Na_transpt"/>
</dbReference>
<reference evidence="7" key="1">
    <citation type="journal article" date="2019" name="Int. J. Syst. Evol. Microbiol.">
        <title>The Global Catalogue of Microorganisms (GCM) 10K type strain sequencing project: providing services to taxonomists for standard genome sequencing and annotation.</title>
        <authorList>
            <consortium name="The Broad Institute Genomics Platform"/>
            <consortium name="The Broad Institute Genome Sequencing Center for Infectious Disease"/>
            <person name="Wu L."/>
            <person name="Ma J."/>
        </authorList>
    </citation>
    <scope>NUCLEOTIDE SEQUENCE [LARGE SCALE GENOMIC DNA]</scope>
    <source>
        <strain evidence="7">CECT 7184</strain>
    </source>
</reference>
<name>A0ABW0YMP0_9BACI</name>